<proteinExistence type="predicted"/>
<evidence type="ECO:0000313" key="1">
    <source>
        <dbReference type="EMBL" id="KAF1974848.1"/>
    </source>
</evidence>
<dbReference type="OrthoDB" id="3785770at2759"/>
<dbReference type="AlphaFoldDB" id="A0A6A5VDF4"/>
<keyword evidence="2" id="KW-1185">Reference proteome</keyword>
<sequence length="64" mass="7235">MDRASQALVQPLPPEVPRTYAVLSERGNDLARSRQYLTPEEEKALVKFVLLMSSLGHPVQIKFI</sequence>
<reference evidence="1" key="1">
    <citation type="journal article" date="2020" name="Stud. Mycol.">
        <title>101 Dothideomycetes genomes: a test case for predicting lifestyles and emergence of pathogens.</title>
        <authorList>
            <person name="Haridas S."/>
            <person name="Albert R."/>
            <person name="Binder M."/>
            <person name="Bloem J."/>
            <person name="Labutti K."/>
            <person name="Salamov A."/>
            <person name="Andreopoulos B."/>
            <person name="Baker S."/>
            <person name="Barry K."/>
            <person name="Bills G."/>
            <person name="Bluhm B."/>
            <person name="Cannon C."/>
            <person name="Castanera R."/>
            <person name="Culley D."/>
            <person name="Daum C."/>
            <person name="Ezra D."/>
            <person name="Gonzalez J."/>
            <person name="Henrissat B."/>
            <person name="Kuo A."/>
            <person name="Liang C."/>
            <person name="Lipzen A."/>
            <person name="Lutzoni F."/>
            <person name="Magnuson J."/>
            <person name="Mondo S."/>
            <person name="Nolan M."/>
            <person name="Ohm R."/>
            <person name="Pangilinan J."/>
            <person name="Park H.-J."/>
            <person name="Ramirez L."/>
            <person name="Alfaro M."/>
            <person name="Sun H."/>
            <person name="Tritt A."/>
            <person name="Yoshinaga Y."/>
            <person name="Zwiers L.-H."/>
            <person name="Turgeon B."/>
            <person name="Goodwin S."/>
            <person name="Spatafora J."/>
            <person name="Crous P."/>
            <person name="Grigoriev I."/>
        </authorList>
    </citation>
    <scope>NUCLEOTIDE SEQUENCE</scope>
    <source>
        <strain evidence="1">CBS 107.79</strain>
    </source>
</reference>
<name>A0A6A5VDF4_9PLEO</name>
<gene>
    <name evidence="1" type="ORF">BU23DRAFT_460682</name>
</gene>
<evidence type="ECO:0000313" key="2">
    <source>
        <dbReference type="Proteomes" id="UP000800036"/>
    </source>
</evidence>
<protein>
    <submittedName>
        <fullName evidence="1">Uncharacterized protein</fullName>
    </submittedName>
</protein>
<dbReference type="EMBL" id="ML976673">
    <property type="protein sequence ID" value="KAF1974848.1"/>
    <property type="molecule type" value="Genomic_DNA"/>
</dbReference>
<dbReference type="Proteomes" id="UP000800036">
    <property type="component" value="Unassembled WGS sequence"/>
</dbReference>
<accession>A0A6A5VDF4</accession>
<organism evidence="1 2">
    <name type="scientific">Bimuria novae-zelandiae CBS 107.79</name>
    <dbReference type="NCBI Taxonomy" id="1447943"/>
    <lineage>
        <taxon>Eukaryota</taxon>
        <taxon>Fungi</taxon>
        <taxon>Dikarya</taxon>
        <taxon>Ascomycota</taxon>
        <taxon>Pezizomycotina</taxon>
        <taxon>Dothideomycetes</taxon>
        <taxon>Pleosporomycetidae</taxon>
        <taxon>Pleosporales</taxon>
        <taxon>Massarineae</taxon>
        <taxon>Didymosphaeriaceae</taxon>
        <taxon>Bimuria</taxon>
    </lineage>
</organism>